<dbReference type="Pfam" id="PF00037">
    <property type="entry name" value="Fer4"/>
    <property type="match status" value="1"/>
</dbReference>
<organism evidence="6 7">
    <name type="scientific">Defluviitoga tunisiensis</name>
    <dbReference type="NCBI Taxonomy" id="1006576"/>
    <lineage>
        <taxon>Bacteria</taxon>
        <taxon>Thermotogati</taxon>
        <taxon>Thermotogota</taxon>
        <taxon>Thermotogae</taxon>
        <taxon>Petrotogales</taxon>
        <taxon>Petrotogaceae</taxon>
        <taxon>Defluviitoga</taxon>
    </lineage>
</organism>
<dbReference type="InterPro" id="IPR036188">
    <property type="entry name" value="FAD/NAD-bd_sf"/>
</dbReference>
<name>A0A0C7NPH3_DEFTU</name>
<dbReference type="PRINTS" id="PR00469">
    <property type="entry name" value="PNDRDTASEII"/>
</dbReference>
<evidence type="ECO:0000256" key="2">
    <source>
        <dbReference type="ARBA" id="ARBA00023002"/>
    </source>
</evidence>
<protein>
    <submittedName>
        <fullName evidence="6">Sarcosine oxidase</fullName>
        <ecNumber evidence="6">1.5.3.1</ecNumber>
    </submittedName>
</protein>
<keyword evidence="2 6" id="KW-0560">Oxidoreductase</keyword>
<dbReference type="Gene3D" id="3.30.70.20">
    <property type="match status" value="1"/>
</dbReference>
<dbReference type="Pfam" id="PF07992">
    <property type="entry name" value="Pyr_redox_2"/>
    <property type="match status" value="1"/>
</dbReference>
<dbReference type="HOGENOM" id="CLU_030705_1_2_0"/>
<dbReference type="PATRIC" id="fig|1006576.9.peg.451"/>
<dbReference type="EC" id="1.5.3.1" evidence="6"/>
<accession>A0A0C7NPH3</accession>
<evidence type="ECO:0000313" key="7">
    <source>
        <dbReference type="Proteomes" id="UP000032809"/>
    </source>
</evidence>
<dbReference type="RefSeq" id="WP_084217096.1">
    <property type="nucleotide sequence ID" value="NZ_LN824141.1"/>
</dbReference>
<dbReference type="STRING" id="1006576.DTL3_0459"/>
<dbReference type="Gene3D" id="3.50.50.60">
    <property type="entry name" value="FAD/NAD(P)-binding domain"/>
    <property type="match status" value="2"/>
</dbReference>
<keyword evidence="7" id="KW-1185">Reference proteome</keyword>
<dbReference type="GO" id="GO:0051536">
    <property type="term" value="F:iron-sulfur cluster binding"/>
    <property type="evidence" value="ECO:0007669"/>
    <property type="project" value="UniProtKB-KW"/>
</dbReference>
<dbReference type="GO" id="GO:0008115">
    <property type="term" value="F:sarcosine oxidase activity"/>
    <property type="evidence" value="ECO:0007669"/>
    <property type="project" value="UniProtKB-EC"/>
</dbReference>
<reference evidence="7" key="1">
    <citation type="submission" date="2014-11" db="EMBL/GenBank/DDBJ databases">
        <authorList>
            <person name="Wibberg D."/>
        </authorList>
    </citation>
    <scope>NUCLEOTIDE SEQUENCE [LARGE SCALE GENOMIC DNA]</scope>
    <source>
        <strain evidence="7">L3</strain>
    </source>
</reference>
<sequence>MHNIEKVELIIVGGGPAGLSAALAAANYGVNVILVEEREFLGGQLVKQTHRFFGSEKEYAGTRGLKISNLLVEEIKENEHIKVLTSSQVLGIYKDKIVTILTNNKMMKYFPKALILATGASEKFLAFENNDLPGVFGAGAVQTLMNLYGVSPAKKILMVGSGNIGLIVSYQLLQAGVEVTCVIEAAPKIGGYSVHASKLRRMGVPILTSHTIKKAVGKDKVEGAIICQLDSSWREIIDTDQFIKCDAICLSVGLTPLTDLLRQTNIKTVYISELGGYIPIRDENMETNIKNLFVAGDVSGIEEATSAIIEGQIAGLNVAKRINKNVKYQLEIEKQIMEAKKELELLRAGPVGEKVRKGLKKIGLNNSKNYDERMSNEEYDISFLMRTGIPSNDNLKMKLPQSEEIFNKGPIAISECFQKFPCDPCVKGCPFDAISEEGNINNLPYVDFEKCTGCAICVSKCPGLAMFVVQKNYTDSTSLVTLPYEFLPKPMKDQTVLVLNREGTEICEGIVKRVIDGKIQDKTTVVTVEVPKEYFLETRNIKVK</sequence>
<keyword evidence="3" id="KW-0408">Iron</keyword>
<proteinExistence type="predicted"/>
<dbReference type="GO" id="GO:0046872">
    <property type="term" value="F:metal ion binding"/>
    <property type="evidence" value="ECO:0007669"/>
    <property type="project" value="UniProtKB-KW"/>
</dbReference>
<dbReference type="InterPro" id="IPR017896">
    <property type="entry name" value="4Fe4S_Fe-S-bd"/>
</dbReference>
<evidence type="ECO:0000256" key="4">
    <source>
        <dbReference type="ARBA" id="ARBA00023014"/>
    </source>
</evidence>
<dbReference type="OrthoDB" id="9776839at2"/>
<evidence type="ECO:0000313" key="6">
    <source>
        <dbReference type="EMBL" id="CEP77782.1"/>
    </source>
</evidence>
<dbReference type="SUPFAM" id="SSF54862">
    <property type="entry name" value="4Fe-4S ferredoxins"/>
    <property type="match status" value="1"/>
</dbReference>
<dbReference type="EMBL" id="LN824141">
    <property type="protein sequence ID" value="CEP77782.1"/>
    <property type="molecule type" value="Genomic_DNA"/>
</dbReference>
<feature type="domain" description="4Fe-4S ferredoxin-type" evidence="5">
    <location>
        <begin position="442"/>
        <end position="471"/>
    </location>
</feature>
<evidence type="ECO:0000256" key="3">
    <source>
        <dbReference type="ARBA" id="ARBA00023004"/>
    </source>
</evidence>
<dbReference type="InterPro" id="IPR023753">
    <property type="entry name" value="FAD/NAD-binding_dom"/>
</dbReference>
<evidence type="ECO:0000256" key="1">
    <source>
        <dbReference type="ARBA" id="ARBA00022723"/>
    </source>
</evidence>
<keyword evidence="1" id="KW-0479">Metal-binding</keyword>
<dbReference type="InterPro" id="IPR017900">
    <property type="entry name" value="4Fe4S_Fe_S_CS"/>
</dbReference>
<dbReference type="PROSITE" id="PS51379">
    <property type="entry name" value="4FE4S_FER_2"/>
    <property type="match status" value="1"/>
</dbReference>
<dbReference type="Proteomes" id="UP000032809">
    <property type="component" value="Chromosome I"/>
</dbReference>
<keyword evidence="4" id="KW-0411">Iron-sulfur</keyword>
<dbReference type="InterPro" id="IPR051691">
    <property type="entry name" value="Metab_Enz_Cyan_OpOx_G3PDH"/>
</dbReference>
<dbReference type="SUPFAM" id="SSF51905">
    <property type="entry name" value="FAD/NAD(P)-binding domain"/>
    <property type="match status" value="1"/>
</dbReference>
<dbReference type="PANTHER" id="PTHR42949">
    <property type="entry name" value="ANAEROBIC GLYCEROL-3-PHOSPHATE DEHYDROGENASE SUBUNIT B"/>
    <property type="match status" value="1"/>
</dbReference>
<dbReference type="AlphaFoldDB" id="A0A0C7NPH3"/>
<evidence type="ECO:0000259" key="5">
    <source>
        <dbReference type="PROSITE" id="PS51379"/>
    </source>
</evidence>
<dbReference type="KEGG" id="dtn:DTL3_0459"/>
<dbReference type="PRINTS" id="PR00368">
    <property type="entry name" value="FADPNR"/>
</dbReference>
<dbReference type="PROSITE" id="PS00198">
    <property type="entry name" value="4FE4S_FER_1"/>
    <property type="match status" value="1"/>
</dbReference>
<gene>
    <name evidence="6" type="ORF">DTL3_0459</name>
</gene>
<dbReference type="PANTHER" id="PTHR42949:SF3">
    <property type="entry name" value="ANAEROBIC GLYCEROL-3-PHOSPHATE DEHYDROGENASE SUBUNIT B"/>
    <property type="match status" value="1"/>
</dbReference>